<evidence type="ECO:0000256" key="1">
    <source>
        <dbReference type="SAM" id="MobiDB-lite"/>
    </source>
</evidence>
<feature type="compositionally biased region" description="Basic residues" evidence="1">
    <location>
        <begin position="311"/>
        <end position="320"/>
    </location>
</feature>
<dbReference type="EMBL" id="JBJUIK010000007">
    <property type="protein sequence ID" value="KAL3522378.1"/>
    <property type="molecule type" value="Genomic_DNA"/>
</dbReference>
<proteinExistence type="predicted"/>
<feature type="compositionally biased region" description="Acidic residues" evidence="1">
    <location>
        <begin position="379"/>
        <end position="394"/>
    </location>
</feature>
<protein>
    <submittedName>
        <fullName evidence="2">Uncharacterized protein</fullName>
    </submittedName>
</protein>
<feature type="region of interest" description="Disordered" evidence="1">
    <location>
        <begin position="306"/>
        <end position="325"/>
    </location>
</feature>
<gene>
    <name evidence="2" type="ORF">ACH5RR_015212</name>
</gene>
<sequence length="439" mass="48418">MEDGMIHILCKDDAKDLATYGLSVKLIDVFFIHKKTFLLTGSGNVSSTQRTGLDTGIEKGKNNAPHKLPQTAMTAPTIDVDMVNSGSQNRQARRKHLVRKKVKSPLKKACRGSQQRVASNDETEEDVQVEIPTIEKKVHGETECSATQNSESQVHVEITDIGSLNMQPRRKHVARKQGKSPFKKARRGNQKRGEHVGIGDDNFAIENPETKEDENGETAVVENIDSNPDYFDANNTTKIAKITENTGAKNATNVDNTESVGTKNTENASVENATNDLITLPNQDTTTEPNVGTTTQELVREPTNVISGSSRKNHGPKKKVLGKDKGKKVVDDVDIDDSTEKVRSAWANVTSHFKTQEQTVEVDNMVDSDQTYGEGEAANSDELDSNGSTCEDDGDITVQRRKHPRFKPKIDMDDPKFVLGLLFGTKEEFKKACIYHGVK</sequence>
<evidence type="ECO:0000313" key="3">
    <source>
        <dbReference type="Proteomes" id="UP001630127"/>
    </source>
</evidence>
<organism evidence="2 3">
    <name type="scientific">Cinchona calisaya</name>
    <dbReference type="NCBI Taxonomy" id="153742"/>
    <lineage>
        <taxon>Eukaryota</taxon>
        <taxon>Viridiplantae</taxon>
        <taxon>Streptophyta</taxon>
        <taxon>Embryophyta</taxon>
        <taxon>Tracheophyta</taxon>
        <taxon>Spermatophyta</taxon>
        <taxon>Magnoliopsida</taxon>
        <taxon>eudicotyledons</taxon>
        <taxon>Gunneridae</taxon>
        <taxon>Pentapetalae</taxon>
        <taxon>asterids</taxon>
        <taxon>lamiids</taxon>
        <taxon>Gentianales</taxon>
        <taxon>Rubiaceae</taxon>
        <taxon>Cinchonoideae</taxon>
        <taxon>Cinchoneae</taxon>
        <taxon>Cinchona</taxon>
    </lineage>
</organism>
<keyword evidence="3" id="KW-1185">Reference proteome</keyword>
<name>A0ABD2ZXT1_9GENT</name>
<feature type="region of interest" description="Disordered" evidence="1">
    <location>
        <begin position="104"/>
        <end position="131"/>
    </location>
</feature>
<dbReference type="Proteomes" id="UP001630127">
    <property type="component" value="Unassembled WGS sequence"/>
</dbReference>
<feature type="region of interest" description="Disordered" evidence="1">
    <location>
        <begin position="370"/>
        <end position="394"/>
    </location>
</feature>
<accession>A0ABD2ZXT1</accession>
<dbReference type="AlphaFoldDB" id="A0ABD2ZXT1"/>
<evidence type="ECO:0000313" key="2">
    <source>
        <dbReference type="EMBL" id="KAL3522378.1"/>
    </source>
</evidence>
<comment type="caution">
    <text evidence="2">The sequence shown here is derived from an EMBL/GenBank/DDBJ whole genome shotgun (WGS) entry which is preliminary data.</text>
</comment>
<reference evidence="2 3" key="1">
    <citation type="submission" date="2024-11" db="EMBL/GenBank/DDBJ databases">
        <title>A near-complete genome assembly of Cinchona calisaya.</title>
        <authorList>
            <person name="Lian D.C."/>
            <person name="Zhao X.W."/>
            <person name="Wei L."/>
        </authorList>
    </citation>
    <scope>NUCLEOTIDE SEQUENCE [LARGE SCALE GENOMIC DNA]</scope>
    <source>
        <tissue evidence="2">Nenye</tissue>
    </source>
</reference>
<feature type="compositionally biased region" description="Basic residues" evidence="1">
    <location>
        <begin position="168"/>
        <end position="190"/>
    </location>
</feature>
<feature type="region of interest" description="Disordered" evidence="1">
    <location>
        <begin position="168"/>
        <end position="216"/>
    </location>
</feature>